<feature type="domain" description="MAM" evidence="7">
    <location>
        <begin position="1178"/>
        <end position="1344"/>
    </location>
</feature>
<evidence type="ECO:0000259" key="6">
    <source>
        <dbReference type="PROSITE" id="PS50026"/>
    </source>
</evidence>
<feature type="disulfide bond" evidence="3">
    <location>
        <begin position="2356"/>
        <end position="2374"/>
    </location>
</feature>
<feature type="disulfide bond" evidence="3">
    <location>
        <begin position="2559"/>
        <end position="2577"/>
    </location>
</feature>
<feature type="disulfide bond" evidence="3">
    <location>
        <begin position="732"/>
        <end position="750"/>
    </location>
</feature>
<dbReference type="InterPro" id="IPR023415">
    <property type="entry name" value="LDLR_class-A_CS"/>
</dbReference>
<dbReference type="InterPro" id="IPR051560">
    <property type="entry name" value="MAM_domain-containing"/>
</dbReference>
<dbReference type="Gene3D" id="4.10.400.10">
    <property type="entry name" value="Low-density Lipoprotein Receptor"/>
    <property type="match status" value="18"/>
</dbReference>
<gene>
    <name evidence="9" type="ORF">JTE90_012181</name>
</gene>
<feature type="domain" description="MAM" evidence="7">
    <location>
        <begin position="3317"/>
        <end position="3486"/>
    </location>
</feature>
<feature type="disulfide bond" evidence="3">
    <location>
        <begin position="4869"/>
        <end position="4887"/>
    </location>
</feature>
<comment type="caution">
    <text evidence="2">Lacks conserved residue(s) required for the propagation of feature annotation.</text>
</comment>
<feature type="domain" description="MAM" evidence="7">
    <location>
        <begin position="1844"/>
        <end position="2002"/>
    </location>
</feature>
<dbReference type="InterPro" id="IPR000742">
    <property type="entry name" value="EGF"/>
</dbReference>
<feature type="compositionally biased region" description="Polar residues" evidence="4">
    <location>
        <begin position="6018"/>
        <end position="6029"/>
    </location>
</feature>
<feature type="region of interest" description="Disordered" evidence="4">
    <location>
        <begin position="6420"/>
        <end position="6440"/>
    </location>
</feature>
<dbReference type="SMART" id="SM00137">
    <property type="entry name" value="MAM"/>
    <property type="match status" value="29"/>
</dbReference>
<dbReference type="SUPFAM" id="SSF57424">
    <property type="entry name" value="LDL receptor-like module"/>
    <property type="match status" value="17"/>
</dbReference>
<feature type="domain" description="MAM" evidence="7">
    <location>
        <begin position="5567"/>
        <end position="5729"/>
    </location>
</feature>
<evidence type="ECO:0000256" key="1">
    <source>
        <dbReference type="ARBA" id="ARBA00023157"/>
    </source>
</evidence>
<keyword evidence="5" id="KW-0812">Transmembrane</keyword>
<evidence type="ECO:0000259" key="8">
    <source>
        <dbReference type="PROSITE" id="PS50093"/>
    </source>
</evidence>
<feature type="domain" description="MAM" evidence="7">
    <location>
        <begin position="4250"/>
        <end position="4424"/>
    </location>
</feature>
<feature type="domain" description="MAM" evidence="7">
    <location>
        <begin position="1352"/>
        <end position="1510"/>
    </location>
</feature>
<feature type="region of interest" description="Disordered" evidence="4">
    <location>
        <begin position="6013"/>
        <end position="6034"/>
    </location>
</feature>
<protein>
    <recommendedName>
        <fullName evidence="11">MAM and LDL-receptor class A domain-containing protein 1</fullName>
    </recommendedName>
</protein>
<evidence type="ECO:0000256" key="3">
    <source>
        <dbReference type="PROSITE-ProRule" id="PRU00124"/>
    </source>
</evidence>
<feature type="domain" description="MAM" evidence="7">
    <location>
        <begin position="206"/>
        <end position="370"/>
    </location>
</feature>
<feature type="disulfide bond" evidence="3">
    <location>
        <begin position="4207"/>
        <end position="4219"/>
    </location>
</feature>
<feature type="disulfide bond" evidence="3">
    <location>
        <begin position="930"/>
        <end position="948"/>
    </location>
</feature>
<feature type="disulfide bond" evidence="3">
    <location>
        <begin position="6184"/>
        <end position="6199"/>
    </location>
</feature>
<dbReference type="PROSITE" id="PS50026">
    <property type="entry name" value="EGF_3"/>
    <property type="match status" value="1"/>
</dbReference>
<feature type="disulfide bond" evidence="3">
    <location>
        <begin position="4662"/>
        <end position="4677"/>
    </location>
</feature>
<feature type="domain" description="MAM" evidence="7">
    <location>
        <begin position="5107"/>
        <end position="5276"/>
    </location>
</feature>
<evidence type="ECO:0000256" key="4">
    <source>
        <dbReference type="SAM" id="MobiDB-lite"/>
    </source>
</evidence>
<keyword evidence="1 2" id="KW-1015">Disulfide bond</keyword>
<feature type="disulfide bond" evidence="3">
    <location>
        <begin position="5086"/>
        <end position="5101"/>
    </location>
</feature>
<feature type="disulfide bond" evidence="3">
    <location>
        <begin position="5533"/>
        <end position="5551"/>
    </location>
</feature>
<feature type="domain" description="EGF-like" evidence="6">
    <location>
        <begin position="6309"/>
        <end position="6343"/>
    </location>
</feature>
<comment type="caution">
    <text evidence="9">The sequence shown here is derived from an EMBL/GenBank/DDBJ whole genome shotgun (WGS) entry which is preliminary data.</text>
</comment>
<dbReference type="Pfam" id="PF00629">
    <property type="entry name" value="MAM"/>
    <property type="match status" value="32"/>
</dbReference>
<feature type="domain" description="MAM" evidence="7">
    <location>
        <begin position="2384"/>
        <end position="2545"/>
    </location>
</feature>
<evidence type="ECO:0000259" key="7">
    <source>
        <dbReference type="PROSITE" id="PS50060"/>
    </source>
</evidence>
<feature type="domain" description="MAM" evidence="7">
    <location>
        <begin position="3670"/>
        <end position="3827"/>
    </location>
</feature>
<feature type="disulfide bond" evidence="3">
    <location>
        <begin position="2801"/>
        <end position="2816"/>
    </location>
</feature>
<feature type="domain" description="MAM" evidence="7">
    <location>
        <begin position="5989"/>
        <end position="6150"/>
    </location>
</feature>
<dbReference type="Proteomes" id="UP000827092">
    <property type="component" value="Unassembled WGS sequence"/>
</dbReference>
<dbReference type="PRINTS" id="PR00261">
    <property type="entry name" value="LDLRECEPTOR"/>
</dbReference>
<feature type="domain" description="MAM" evidence="7">
    <location>
        <begin position="5783"/>
        <end position="5942"/>
    </location>
</feature>
<feature type="domain" description="MAM" evidence="7">
    <location>
        <begin position="4479"/>
        <end position="4636"/>
    </location>
</feature>
<dbReference type="Gene3D" id="2.60.120.200">
    <property type="match status" value="32"/>
</dbReference>
<feature type="domain" description="MAM" evidence="7">
    <location>
        <begin position="4033"/>
        <end position="4197"/>
    </location>
</feature>
<feature type="domain" description="MAM" evidence="7">
    <location>
        <begin position="4898"/>
        <end position="5060"/>
    </location>
</feature>
<feature type="domain" description="MAM" evidence="7">
    <location>
        <begin position="5338"/>
        <end position="5516"/>
    </location>
</feature>
<dbReference type="Pfam" id="PF00057">
    <property type="entry name" value="Ldl_recept_a"/>
    <property type="match status" value="11"/>
</dbReference>
<dbReference type="GO" id="GO:0016020">
    <property type="term" value="C:membrane"/>
    <property type="evidence" value="ECO:0007669"/>
    <property type="project" value="InterPro"/>
</dbReference>
<feature type="disulfide bond" evidence="3">
    <location>
        <begin position="4650"/>
        <end position="4668"/>
    </location>
</feature>
<feature type="domain" description="MAM" evidence="7">
    <location>
        <begin position="538"/>
        <end position="725"/>
    </location>
</feature>
<feature type="domain" description="MAM" evidence="7">
    <location>
        <begin position="17"/>
        <end position="189"/>
    </location>
</feature>
<evidence type="ECO:0000313" key="10">
    <source>
        <dbReference type="Proteomes" id="UP000827092"/>
    </source>
</evidence>
<evidence type="ECO:0000313" key="9">
    <source>
        <dbReference type="EMBL" id="KAG8193379.1"/>
    </source>
</evidence>
<feature type="disulfide bond" evidence="3">
    <location>
        <begin position="5754"/>
        <end position="5772"/>
    </location>
</feature>
<feature type="domain" description="MAM" evidence="7">
    <location>
        <begin position="2817"/>
        <end position="2984"/>
    </location>
</feature>
<feature type="disulfide bond" evidence="3">
    <location>
        <begin position="2368"/>
        <end position="2383"/>
    </location>
</feature>
<feature type="domain" description="PKD" evidence="8">
    <location>
        <begin position="3682"/>
        <end position="3710"/>
    </location>
</feature>
<feature type="domain" description="MAM" evidence="7">
    <location>
        <begin position="3154"/>
        <end position="3315"/>
    </location>
</feature>
<feature type="domain" description="MAM" evidence="7">
    <location>
        <begin position="3506"/>
        <end position="3668"/>
    </location>
</feature>
<keyword evidence="10" id="KW-1185">Reference proteome</keyword>
<feature type="domain" description="MAM" evidence="7">
    <location>
        <begin position="2989"/>
        <end position="3152"/>
    </location>
</feature>
<dbReference type="CDD" id="cd00112">
    <property type="entry name" value="LDLa"/>
    <property type="match status" value="19"/>
</dbReference>
<feature type="disulfide bond" evidence="2">
    <location>
        <begin position="6333"/>
        <end position="6342"/>
    </location>
</feature>
<evidence type="ECO:0008006" key="11">
    <source>
        <dbReference type="Google" id="ProtNLM"/>
    </source>
</evidence>
<feature type="transmembrane region" description="Helical" evidence="5">
    <location>
        <begin position="6363"/>
        <end position="6384"/>
    </location>
</feature>
<feature type="disulfide bond" evidence="3">
    <location>
        <begin position="923"/>
        <end position="935"/>
    </location>
</feature>
<dbReference type="CDD" id="cd06263">
    <property type="entry name" value="MAM"/>
    <property type="match status" value="27"/>
</dbReference>
<feature type="disulfide bond" evidence="3">
    <location>
        <begin position="6293"/>
        <end position="6308"/>
    </location>
</feature>
<accession>A0AAV6V9Q6</accession>
<feature type="disulfide bond" evidence="3">
    <location>
        <begin position="5969"/>
        <end position="5984"/>
    </location>
</feature>
<dbReference type="InterPro" id="IPR013320">
    <property type="entry name" value="ConA-like_dom_sf"/>
</dbReference>
<feature type="disulfide bond" evidence="3">
    <location>
        <begin position="4463"/>
        <end position="4478"/>
    </location>
</feature>
<dbReference type="SUPFAM" id="SSF49899">
    <property type="entry name" value="Concanavalin A-like lectins/glucanases"/>
    <property type="match status" value="32"/>
</dbReference>
<evidence type="ECO:0000256" key="2">
    <source>
        <dbReference type="PROSITE-ProRule" id="PRU00076"/>
    </source>
</evidence>
<dbReference type="Gene3D" id="2.10.25.10">
    <property type="entry name" value="Laminin"/>
    <property type="match status" value="1"/>
</dbReference>
<dbReference type="InterPro" id="IPR000601">
    <property type="entry name" value="PKD_dom"/>
</dbReference>
<feature type="disulfide bond" evidence="3">
    <location>
        <begin position="4881"/>
        <end position="4896"/>
    </location>
</feature>
<keyword evidence="5" id="KW-1133">Transmembrane helix</keyword>
<feature type="disulfide bond" evidence="3">
    <location>
        <begin position="5526"/>
        <end position="5538"/>
    </location>
</feature>
<feature type="disulfide bond" evidence="3">
    <location>
        <begin position="5320"/>
        <end position="5335"/>
    </location>
</feature>
<feature type="domain" description="MAM" evidence="7">
    <location>
        <begin position="760"/>
        <end position="914"/>
    </location>
</feature>
<feature type="disulfide bond" evidence="3">
    <location>
        <begin position="4016"/>
        <end position="4031"/>
    </location>
</feature>
<dbReference type="PANTHER" id="PTHR23282:SF101">
    <property type="entry name" value="MAM DOMAIN-CONTAINING PROTEIN"/>
    <property type="match status" value="1"/>
</dbReference>
<proteinExistence type="predicted"/>
<feature type="domain" description="MAM" evidence="7">
    <location>
        <begin position="1664"/>
        <end position="1828"/>
    </location>
</feature>
<sequence>MALDDIHIKNSRCGNPGSCSFNRDYCGYFLDAMSNFSWQLGDGRVVDDMKVESTPQDNSVENGMYVYADMTSPVLKEGHSSMLVSEIINAPSQLTFCLTFFYHINGKDNCSISVGKAKLDNTGEDILYTRKELFKINDNKGQGWETVRLNVAVEWGALQQVYFQATRGNGPRAFLAVDDVTVVDGMCEAPTTSPPVTVTEMPVSVITCDFDNKNFCSWTLDRTERLTWKISNPAKLEDGMPKFDHTKGNYLGRYAFLKGDGTGSSIKKGRLVSDFKPKEWSEACFSFWYFMNGEWKDRLTVETRATYSFKRYTEIIWSREGNYGYKWRHAYVTYKNAKNHNNVQFVITGMLKTGVIAIDDLAANSGSCPPSKMCTFDDDNTTCGYVQDVGNDVDWEVKSGKDNDTLRRMPDHTTQSLSGNYLYIGFNKTASGSSHRSRILSPKRPPSSIGSCVTFYYHIHNVFRMSLNTYLATDDQVSDPQWTSSVDQGMQWHGARFSIVPKTVKWQVVFEATVGSLGYGQVAIDDIMITQGLCPDKGFCDFESEDCLWEDVRSPYDEQEQKEDGLQRDYKPPNLLDDDFDWVRHIAYDPFGPTADHTLGNPQGFYLLFDPRNAEPGQKAVYLSERLRTTSGVCLKFWYAIPNFQDGPELVVYSSNDFIRVDQSVVFKNSTDGAWAQGQASVVPLVTADFPVEDFWIFLSGTAGKNKLSYIAIDDITIEDGTCTEVTTRFNCKNGQEVDMSMVCNFHKDCSNGMDERNCADCDFEEDSCGWTTPDYFGTFRWQRSLAGREHLEFDHTKLDSSGSYIIADGSPGYNSNLKSNLYSAVLRNAFSTCSMEFWYSTYSNIKMSINLIRSNRSVEIWVPYSKSDQIWTKGELYLGRIPSKFQINFVAIRERNDKQHAAVDDIQMEDCETLTLVNPSMCNGDQFDCKNSRCIPRNNLCDYTDDCGNFEDEKQETCLTAVSRCSFDQSFCNWVVDSSTDGEWQRRKPFESLVEGPTRDHTTGSVNGQFLYVQGRMRPVPARILGPVLEPAEGCQIRLYYDIRGAGPLSLQVKTRTEQNGEEKIVWTREDPTEGYYFVYDKITFIETQSFQVILEASVKTSSRVNYIAVDDISFNHKCIPRITPLPTVPPVIPTQTTKTCGAGQFKCRNEERCIFDTMKCDFKEDCTDGSDEDHCGQCDFHEDMCGLVTVGSFSSYKWQRAQAEVFGLTKNSTAPDTDGQGNPQGYFVVLTGDKFLTKTSPTILRTPVLGETSQACRLQFFYHFNVKGGLLEVFISQRFGEKSKRFSQKTSTGKKWQFASVSIGNYPQGKMIEFQGDSGMVTYRNQVQDIAIDSINYINCDPTKVYTESLNCTFDLDECGWYPDNGVTKATWTRAKALGGFKYGPKSDHTGRKGYFMFVLGAGVLKKGDKAHLVSLRQGPTDQRCFNFWYHMYGEDVGTLNIITRIDKDNTTTIWSKTGSQGYSWKQGSRTIRSTEPYQIVIEAVVGSFPSPVIAIDDIEIYEDVCPHPVACDFEADFCEWSEDGWVRQIGKGNKPEKDHTTDTETGRYAALVKQTGTLRSPDFNYTSDDYCLDFWYFLEGDRKTILKIKKEEPTSSEKAETVWTDVAEPNVEGQWQHSRASVEDLMNGDYNIVFYGSKVDENAVVAVDDLLIDGGACPPYGSCNFERDFCTWKNLGKPVSTGLEWTRHSGRMVESSGGPETDHTTGSSEGWYIYLDSRLGYISQKAVLESEVLHFEPQACIKFWYSMHKWTAGNLQVEIVDHENLRVQIYNVYHISDGQEGEWKPSQTLVKNLPTAYKIRIIGTKGTNGEVAIDDILIQPDTCDENVTTVQPPTDFPPTEWDCNFEKGDFCSWTYGDAWVVQDGRNAIVSELGPTSDHTKKNAMGRYAYYKPVNSSINHELVSTYVDSSTSSYCFKFWHYFYSPSSDVTLEIYAIEKGSEIDGPLWIMKSSATSKWNLGRYYIEKSVNKSFVFRPTRGNLGIRDIAIDDIAFNEGECPTLRKYPCDFESSDICGFKTQSLDNISWKRIQAKTISGKKQGPKTDKTYGTEEGHYMIVYPSLKARVPGDNKAYLIIPNVPSSGHEGSCVRFHYQMRGGSVANLRVYERTPSGDLPEYQWLWSHGSHQANTSWRVGQVTVVAPYVHEIVFEAVLKRGNDGFIALDDVIILDGICPPPGSCDFESDLCTWHNAETNVDVEWVRYSGPTPTEGTGPDVDHTIGTEQGSYIYLQADNPAKKRNLIGILQSEFFSLSTERCLTFWAHMNGSEMGSLQVHLAYYSEGNKLKSIPRLNLEDNQGENWFQRFVNLDINGLEMHDEYQIDIVGVTKGALSDIALDDIEVTGGKCYEVPKDAFDCGDGSHVATEKVCDFESDCPSGYDEANCGQCDFEHGDCGWLDMTPSPYKKWVRAQGQNGSKVEGPGYDHTTNSSAGFFMLADTRPYFSWQTSTLQSPDVQFKKSYASCIMKFWYIHADGSKATIRVKKRIGSSTYATVWERISENGKGWQMGKAYLGTTERPFYLQFIHFSSYEATFVAIDDISFENCSLPDARDTCNSKEFRCKNGRCVSRYFLCDLTDDCGDRSDEDRKLCSKYPKPCSFEIGGDCEWTVSGNGKNSWDVKESSSSRGTINSGPLADHTKQSDQGGGKYLVLQKNFYETKYNLSYYYSPNYVLKGESYCSLRLYYYMHGSDDALLKIYTETEQGGWNWKERFSEFGSLGQMWNRAVINIRSKDPFHFIIEGMPGYTRGDTIAIDDISLTAGCKEYDGDMPTPASTPLPTRSICTDGQFKCTSGQPLCIPLGKACDYSLDCSDGSDENNCGPCSFEDDFCGWQNLSPGRYTWSRKVASDDSDNFGPSTDHTNSSDGWYAYVKIDNGIYIVPAVLTSPPLPPASTHCFIKFWLYADNSSAGILSLEHKSANFKIHTTFYKKMWTLPLSFPQEWQEITVKLPDSSSEGDTVQFKSLPNWKWDTPERKIAIDEISFVHCNPDELLVDCDFDDENFHDGFCFWTQNKAFELQWKRGKGTTSKNFTGPTSDHTTGQGYYLYIDPKSDNDVQSARLKSSMLPYNSPEGSCFTFWYHMYGQHVGSLIIEQSYMWKSETKWKQSRSQGNKWLHAEVDIMSSLDYEIAIVGTTTMGKENNIAIDDVKMFDGPCTQKAVCDFERDLCGWNDTYDGLGGWERVQGSGNWSSERPTVDHTTNTEFGYFIYLPFRRQGDLARLESKPYINYGAMCVKFWYNMFGSDIGSLAVYQRTRQEGRLENLKSLWKRSGDHSGGWKLGRVTMDSLPSYFIAFEAQLSAGPVGYIALDDIHVTHGACSDPASCTFEIDTCGWSNTFAYMDADWIRRTGLDNNMGQGPALDHTTTSAQGHYMYALLTGLPVNSQAMLSSEDLEIGPDYCLSFWYNLYNTVNSSLYVQQFLIGMGWEGVIEIKSEEVASDYWYSAEASISAEDAGDYFQIGLTAQTHTPQDNKTHRGIAIDDLSLRKSKCNQEIITTKFPPITTTQYPPSKFDCDFEENFCLWENDPELSDIWVIESGHSNKKLTRPRTDHTTLSTSGHYLTLSEESKTNYFSFVRLVSQDGIDPKPEGVCFKFWYHMYGNNPGILYLKLRNFHDDNKLEVIWSKAKSQGLNWKYEQIHIVKDYAHKLVFDGSATSNGDMSLDDFSLNFGACPPRDFCDAEVDFCGFTHDPDSDFKWKRGNGSKTNGPELDHTYNSLLGNYFYVDPRERLSKNKVADLETELYQPEKKCLQFWYYLYGVDVGTLEVWIRNGDSKYSKWKESGDNRQYWHASQVLLNEKNLSPYSYIFRARTGSAFSNGTIAIDDIAIKTECPTLGSCNFEEDMCLWSNDNEADLQWLRASGETSDSGPDTDTTLGNQFGTYIYVHEFNTRTDTPIPARLVSPYFTSSVQKRCISYWNFRNGMIFEGALLVYLEDAETNRKQELQHFTQEDIGKWNNAQVNVDRKAGDGKYQIVFQAELVTELQNFIALDDISIYDGECIPIDRKPDFTCDEGKTHIIDDLRCDFYKDCQDGSDENECGLECDFEQEEPDPCNWKTSSEDEIASWNQTLANSTADPDTDHTIGEDGEGHYMKLTNLKKWAYKSEAYLSSPMLIQASPTCRLFFWYYLYGKYGAHSINVFYDSGHQEGRTRLFSSEENSMEKVWRRQEVVLGRIRNRFRIMIHGVKESISGVVAIDDINFENCYISRLKKKPESCGDNEFLCKNGNCIPKDLVCDFVDDCGDYSDENRILAQCEKYPGSCDFETNYCSWSDGTELDYRWSLKKPKLDTYYAQVYVARDHTKNSVKGQFLYFSNRYTNVGDNARIASKVMESLDDTCKFRFFYTYGSNYKSRESEESRNIGTLAVYLRRDQRSVWKSLFLTRESPGQYWEKVVLPLGDVNEAFEIIIESRVGSIKTDGGWAVDDVSFTSGCVISNKTLPENVDMTTLEPRVCDDGEFLCKEDRHCINQTQVCDFVNDCSDASDESTCGTCTFDDENNPTCGWSDVRGGKWKRAMGKNGNNGLTSDVSGNGYYMYVAKEKTGSVSSLATLRSIIFKQSAATCEITFYYFMSGITNRDASLNLQLQTDNARNVMLWRAVFDQGKQWKNATVSIGRRLPGWNLDFTATHALAKGDVAIDEITMTECAPPEKRKCNIKQEFTCLNGECIKNNLVCDFSLDCTDGSDETNCTDYLERCDFERGWCGWTWKSNNAQKWIRTTGSNVTEGRGPDRDHTTGDETGYFVMITGKAWWYTEGATLVSTAFMADVSENCKLRFWYHLSDDYASINVNLQLSDDPRLKKIDTLVPLKPGSVWERTEIALTSKLNFHAVIQGIKTSNEKGIVAIDDTSFTRECIPVYTIITTPIPTVQPAGKCDKEKELTCEDNSCIPLNYVCDFKNDCPGGIDEKSCPSFCDFEFGHNCGWNMVSEDDRMEVNITQAKFAKKISNDDVPEVDHTTNTSEGSYLLMHISDGVNMGPVDEYASPLFSGSSQYCRFSLWYAARTLFMQPRFTVSSGKYKTAMVNLQYRSNVWRREEFGIGRQRRNFTVGIVKNGAMNTWDYIAIDDISFENCALPRQEVGVCLGFRCKKTKGCIDYTFVCDLVDDCGDGSDEVDCEAQNFLTTNFENGFGYFKQLIDEKYAPLKWEIFQGSVKDHADSKVGPSYDHTLANPQGHYVALYPRYGAGALNERAWLVSETLKSIGARECSIRFYYFMYGVDVNALHVYTTKEDKGNFTKIWSDSGDVGNYWVRGLIVLDEEDPFQVVFEAKKGLTEKDMIAVDDISFTNGCKLMQGHTLPTKEVPSSTTTSMPPNDCKDTEFFCKVDKVCIPGNKKCDFRFDCKDQTDELDCVKDSCDFKDKDLCGWTIFHKLKPHTRKRRQTEVDSAFQWIAIQAKDEHNKINLKNRPETDHSTNTTDGWYLLADGAQGRPGDVTSLVSTQISRTNARCALDFWIYSGVSDRLQVYAGSKDGKMLFDSERTLLGKRFAKKWIHFKVALLSLTDFKVRFDAIRPYTHSGALCLDDVKFEMCAPPVTAEPTKRCGDGEFVCGNRNCVPEDLLCDFHNDCGDFSDEKDYLCQPYVARCNFEGTNCPQWKLEADKFTRWEIVTAQTSKYIAVPEVDHTTNSIQGKFLSTQSSYSTKGAKPKIHSPTIDGHTITCKVRFWYNPVYVDNKIKVYKRTSYEEGGYTLVRDLPSDVTSFWHRAEVEIINYYQQDYQIVLEAELLSSTGSINLDDISLTPSCHLTGRDIPGKPTEPPVIDDCAPEKFSCRNKKCFTHVQRCNFIDDCGDGTDEENCGTSCDFENGTCGWYNPSGFIAIWVTQSGKKYWYQSLDKDHTLGTSAGHYLTPVGLRVVGELAQLHTQNYVASGSNCKISLWYYMDGTKGALLRIVLTHNTKDNKYQELWKAGENDDGQEWKNAVADIKAQYHFGIFIEAGLGNGVMYSFAIDDIEFQKCSPEHPPLECTSDEFTCEDNLKCIKNWEFCDGKYDCNDKSDEHMCPPQHGDCDFDSDNWRDDCEWESKELEFEWESATEPRNNETGPTRNHNPRKEGSFLLMDSSMASKGDRAGVLTPVFKPSEGKCHLRFWYHMKGSPLMGTLEVRSEGEDGQAFPLFLKKGPQGNDWNYGHVLVGNDQPYRVSFIGTRGGTDKTDIALDEVSFTNGCEEGGEVVIPTGPTTLCEMDQFSCKSGDECIPIAWKCDCAYDCRDGSDELNCDKECSTSLPPKEVTTDSTTSPGTLIPQKHCKFGEKLCGDGQTCIPGLLLCDGVEDCPDGSDEKHGCQNARLCGEKFYFCKDRAYPPCIARERLCDGVNDCSDGSDESLCDNCTSSFCRNGGTCSTINHVPVCNCKPEYFQNRCAALKITPTVEQELKSSAADPGWVIGVVVGTIFLIAIMITVWYKNIKNAGRTRLPNAIDNPVYGMSLDTVAFGEFTNPVEEQSQNSASRGIENPLYGMK</sequence>
<dbReference type="PROSITE" id="PS50060">
    <property type="entry name" value="MAM_2"/>
    <property type="match status" value="32"/>
</dbReference>
<dbReference type="InterPro" id="IPR036055">
    <property type="entry name" value="LDL_receptor-like_sf"/>
</dbReference>
<feature type="disulfide bond" evidence="3">
    <location>
        <begin position="5766"/>
        <end position="5781"/>
    </location>
</feature>
<dbReference type="PROSITE" id="PS01209">
    <property type="entry name" value="LDLRA_1"/>
    <property type="match status" value="10"/>
</dbReference>
<organism evidence="9 10">
    <name type="scientific">Oedothorax gibbosus</name>
    <dbReference type="NCBI Taxonomy" id="931172"/>
    <lineage>
        <taxon>Eukaryota</taxon>
        <taxon>Metazoa</taxon>
        <taxon>Ecdysozoa</taxon>
        <taxon>Arthropoda</taxon>
        <taxon>Chelicerata</taxon>
        <taxon>Arachnida</taxon>
        <taxon>Araneae</taxon>
        <taxon>Araneomorphae</taxon>
        <taxon>Entelegynae</taxon>
        <taxon>Araneoidea</taxon>
        <taxon>Linyphiidae</taxon>
        <taxon>Erigoninae</taxon>
        <taxon>Oedothorax</taxon>
    </lineage>
</organism>
<keyword evidence="2" id="KW-0245">EGF-like domain</keyword>
<feature type="domain" description="MAM" evidence="7">
    <location>
        <begin position="2593"/>
        <end position="2761"/>
    </location>
</feature>
<dbReference type="SMART" id="SM00192">
    <property type="entry name" value="LDLa"/>
    <property type="match status" value="19"/>
</dbReference>
<feature type="disulfide bond" evidence="3">
    <location>
        <begin position="5747"/>
        <end position="5759"/>
    </location>
</feature>
<feature type="region of interest" description="Disordered" evidence="4">
    <location>
        <begin position="2616"/>
        <end position="2641"/>
    </location>
</feature>
<name>A0AAV6V9Q6_9ARAC</name>
<feature type="domain" description="MAM" evidence="7">
    <location>
        <begin position="372"/>
        <end position="536"/>
    </location>
</feature>
<evidence type="ECO:0000256" key="5">
    <source>
        <dbReference type="SAM" id="Phobius"/>
    </source>
</evidence>
<feature type="domain" description="MAM" evidence="7">
    <location>
        <begin position="964"/>
        <end position="1122"/>
    </location>
</feature>
<feature type="domain" description="MAM" evidence="7">
    <location>
        <begin position="3829"/>
        <end position="3994"/>
    </location>
</feature>
<dbReference type="PANTHER" id="PTHR23282">
    <property type="entry name" value="APICAL ENDOSOMAL GLYCOPROTEIN PRECURSOR"/>
    <property type="match status" value="1"/>
</dbReference>
<feature type="disulfide bond" evidence="3">
    <location>
        <begin position="4214"/>
        <end position="4232"/>
    </location>
</feature>
<dbReference type="InterPro" id="IPR000998">
    <property type="entry name" value="MAM_dom"/>
</dbReference>
<reference evidence="9 10" key="1">
    <citation type="journal article" date="2022" name="Nat. Ecol. Evol.">
        <title>A masculinizing supergene underlies an exaggerated male reproductive morph in a spider.</title>
        <authorList>
            <person name="Hendrickx F."/>
            <person name="De Corte Z."/>
            <person name="Sonet G."/>
            <person name="Van Belleghem S.M."/>
            <person name="Kostlbacher S."/>
            <person name="Vangestel C."/>
        </authorList>
    </citation>
    <scope>NUCLEOTIDE SEQUENCE [LARGE SCALE GENOMIC DNA]</scope>
    <source>
        <strain evidence="9">W744_W776</strain>
    </source>
</reference>
<feature type="domain" description="MAM" evidence="7">
    <location>
        <begin position="2006"/>
        <end position="2176"/>
    </location>
</feature>
<feature type="domain" description="MAM" evidence="7">
    <location>
        <begin position="1512"/>
        <end position="1662"/>
    </location>
</feature>
<keyword evidence="5" id="KW-0472">Membrane</keyword>
<dbReference type="PROSITE" id="PS50068">
    <property type="entry name" value="LDLRA_2"/>
    <property type="match status" value="19"/>
</dbReference>
<feature type="disulfide bond" evidence="3">
    <location>
        <begin position="2552"/>
        <end position="2564"/>
    </location>
</feature>
<feature type="disulfide bond" evidence="3">
    <location>
        <begin position="1162"/>
        <end position="1177"/>
    </location>
</feature>
<dbReference type="EMBL" id="JAFNEN010000123">
    <property type="protein sequence ID" value="KAG8193379.1"/>
    <property type="molecule type" value="Genomic_DNA"/>
</dbReference>
<feature type="domain" description="MAM" evidence="7">
    <location>
        <begin position="2178"/>
        <end position="2348"/>
    </location>
</feature>
<feature type="compositionally biased region" description="Polar residues" evidence="4">
    <location>
        <begin position="6420"/>
        <end position="6429"/>
    </location>
</feature>
<feature type="domain" description="MAM" evidence="7">
    <location>
        <begin position="4682"/>
        <end position="4843"/>
    </location>
</feature>
<feature type="disulfide bond" evidence="3">
    <location>
        <begin position="744"/>
        <end position="759"/>
    </location>
</feature>
<dbReference type="PROSITE" id="PS50093">
    <property type="entry name" value="PKD"/>
    <property type="match status" value="1"/>
</dbReference>
<dbReference type="InterPro" id="IPR002172">
    <property type="entry name" value="LDrepeatLR_classA_rpt"/>
</dbReference>